<evidence type="ECO:0000313" key="8">
    <source>
        <dbReference type="EMBL" id="TYT27030.1"/>
    </source>
</evidence>
<evidence type="ECO:0000256" key="6">
    <source>
        <dbReference type="SAM" id="MobiDB-lite"/>
    </source>
</evidence>
<comment type="subcellular location">
    <subcellularLocation>
        <location evidence="1">Membrane</location>
        <topology evidence="1">Multi-pass membrane protein</topology>
    </subcellularLocation>
</comment>
<dbReference type="OrthoDB" id="9799225at2"/>
<dbReference type="PANTHER" id="PTHR21716">
    <property type="entry name" value="TRANSMEMBRANE PROTEIN"/>
    <property type="match status" value="1"/>
</dbReference>
<keyword evidence="4 7" id="KW-1133">Transmembrane helix</keyword>
<evidence type="ECO:0000256" key="4">
    <source>
        <dbReference type="ARBA" id="ARBA00022989"/>
    </source>
</evidence>
<feature type="transmembrane region" description="Helical" evidence="7">
    <location>
        <begin position="220"/>
        <end position="241"/>
    </location>
</feature>
<feature type="transmembrane region" description="Helical" evidence="7">
    <location>
        <begin position="27"/>
        <end position="60"/>
    </location>
</feature>
<dbReference type="RefSeq" id="WP_149103583.1">
    <property type="nucleotide sequence ID" value="NZ_VTFT01000001.1"/>
</dbReference>
<feature type="transmembrane region" description="Helical" evidence="7">
    <location>
        <begin position="292"/>
        <end position="311"/>
    </location>
</feature>
<gene>
    <name evidence="8" type="ORF">FZO89_12595</name>
</gene>
<feature type="region of interest" description="Disordered" evidence="6">
    <location>
        <begin position="1"/>
        <end position="23"/>
    </location>
</feature>
<evidence type="ECO:0000256" key="1">
    <source>
        <dbReference type="ARBA" id="ARBA00004141"/>
    </source>
</evidence>
<dbReference type="GO" id="GO:0055085">
    <property type="term" value="P:transmembrane transport"/>
    <property type="evidence" value="ECO:0007669"/>
    <property type="project" value="TreeGrafter"/>
</dbReference>
<feature type="transmembrane region" description="Helical" evidence="7">
    <location>
        <begin position="72"/>
        <end position="95"/>
    </location>
</feature>
<organism evidence="8 9">
    <name type="scientific">Luteimonas viscosa</name>
    <dbReference type="NCBI Taxonomy" id="1132694"/>
    <lineage>
        <taxon>Bacteria</taxon>
        <taxon>Pseudomonadati</taxon>
        <taxon>Pseudomonadota</taxon>
        <taxon>Gammaproteobacteria</taxon>
        <taxon>Lysobacterales</taxon>
        <taxon>Lysobacteraceae</taxon>
        <taxon>Luteimonas</taxon>
    </lineage>
</organism>
<name>A0A5D4XVZ1_9GAMM</name>
<dbReference type="EMBL" id="VTFT01000001">
    <property type="protein sequence ID" value="TYT27030.1"/>
    <property type="molecule type" value="Genomic_DNA"/>
</dbReference>
<evidence type="ECO:0000256" key="7">
    <source>
        <dbReference type="SAM" id="Phobius"/>
    </source>
</evidence>
<feature type="transmembrane region" description="Helical" evidence="7">
    <location>
        <begin position="261"/>
        <end position="280"/>
    </location>
</feature>
<sequence length="366" mass="39853">MAHDATPELPASDGAAPPPPTRPRGSTALVVLATLAVGYTLWAAQALLLPVLLAMFFALVGNPIIRVLRRLWVPRTLGALLVLCGGLAATGALAYKMLPSAMAWASEAPRELRQLAPRLRELTRPVQEANKAAEDFARAAGGETGRQPQLVRTAIDDPYRKLTETPRLLASLLAVVLLTFFFMVYGENLQRNAIALLPGRQQKKFTVEILQSIEREVSRYVLTISLINTVVGLLFAVGLYLMEIPLSEALLWGTMVALLNFAPYVGPLIGMLAMLLVGFITFDDPWQSLMPAAAYLVLHTIEGQLVTPIVLGRQMALSPLVLILALMLFGWLWGIIGLLLAVPLLVCVKLVLARIEGMEGWARLLE</sequence>
<evidence type="ECO:0000256" key="3">
    <source>
        <dbReference type="ARBA" id="ARBA00022692"/>
    </source>
</evidence>
<evidence type="ECO:0000256" key="5">
    <source>
        <dbReference type="ARBA" id="ARBA00023136"/>
    </source>
</evidence>
<dbReference type="Pfam" id="PF01594">
    <property type="entry name" value="AI-2E_transport"/>
    <property type="match status" value="1"/>
</dbReference>
<evidence type="ECO:0000256" key="2">
    <source>
        <dbReference type="ARBA" id="ARBA00009773"/>
    </source>
</evidence>
<dbReference type="Proteomes" id="UP000324973">
    <property type="component" value="Unassembled WGS sequence"/>
</dbReference>
<proteinExistence type="inferred from homology"/>
<dbReference type="PANTHER" id="PTHR21716:SF16">
    <property type="entry name" value="BLL1467 PROTEIN"/>
    <property type="match status" value="1"/>
</dbReference>
<accession>A0A5D4XVZ1</accession>
<keyword evidence="5 7" id="KW-0472">Membrane</keyword>
<dbReference type="GO" id="GO:0016020">
    <property type="term" value="C:membrane"/>
    <property type="evidence" value="ECO:0007669"/>
    <property type="project" value="UniProtKB-SubCell"/>
</dbReference>
<reference evidence="8 9" key="1">
    <citation type="submission" date="2019-08" db="EMBL/GenBank/DDBJ databases">
        <title>Luteimonas viscosus sp. nov., isolated from soil of a sunflower field.</title>
        <authorList>
            <person name="Jianli Z."/>
            <person name="Ying Z."/>
        </authorList>
    </citation>
    <scope>NUCLEOTIDE SEQUENCE [LARGE SCALE GENOMIC DNA]</scope>
    <source>
        <strain evidence="8 9">XBU10</strain>
    </source>
</reference>
<keyword evidence="3 7" id="KW-0812">Transmembrane</keyword>
<dbReference type="AlphaFoldDB" id="A0A5D4XVZ1"/>
<protein>
    <submittedName>
        <fullName evidence="8">AI-2E family transporter</fullName>
    </submittedName>
</protein>
<evidence type="ECO:0000313" key="9">
    <source>
        <dbReference type="Proteomes" id="UP000324973"/>
    </source>
</evidence>
<keyword evidence="9" id="KW-1185">Reference proteome</keyword>
<comment type="similarity">
    <text evidence="2">Belongs to the autoinducer-2 exporter (AI-2E) (TC 2.A.86) family.</text>
</comment>
<feature type="transmembrane region" description="Helical" evidence="7">
    <location>
        <begin position="168"/>
        <end position="186"/>
    </location>
</feature>
<feature type="transmembrane region" description="Helical" evidence="7">
    <location>
        <begin position="323"/>
        <end position="348"/>
    </location>
</feature>
<comment type="caution">
    <text evidence="8">The sequence shown here is derived from an EMBL/GenBank/DDBJ whole genome shotgun (WGS) entry which is preliminary data.</text>
</comment>
<dbReference type="InterPro" id="IPR002549">
    <property type="entry name" value="AI-2E-like"/>
</dbReference>